<name>A0A328AGJ9_9CAUL</name>
<comment type="caution">
    <text evidence="1">The sequence shown here is derived from an EMBL/GenBank/DDBJ whole genome shotgun (WGS) entry which is preliminary data.</text>
</comment>
<sequence length="83" mass="8999">MATVHHINSTHASISYAALRHGGEPPARARSLLGLDAIVAGRLERLFQTRGRTEEAAMRPKFARCEAHVAAVLREGGFPALVR</sequence>
<dbReference type="EMBL" id="QFYR01000002">
    <property type="protein sequence ID" value="RAK52574.1"/>
    <property type="molecule type" value="Genomic_DNA"/>
</dbReference>
<gene>
    <name evidence="1" type="ORF">DJ018_10200</name>
</gene>
<evidence type="ECO:0000313" key="1">
    <source>
        <dbReference type="EMBL" id="RAK52574.1"/>
    </source>
</evidence>
<dbReference type="RefSeq" id="WP_111514860.1">
    <property type="nucleotide sequence ID" value="NZ_QFYR01000002.1"/>
</dbReference>
<accession>A0A328AGJ9</accession>
<dbReference type="Proteomes" id="UP000249725">
    <property type="component" value="Unassembled WGS sequence"/>
</dbReference>
<dbReference type="OrthoDB" id="7211179at2"/>
<organism evidence="1 2">
    <name type="scientific">Phenylobacterium deserti</name>
    <dbReference type="NCBI Taxonomy" id="1914756"/>
    <lineage>
        <taxon>Bacteria</taxon>
        <taxon>Pseudomonadati</taxon>
        <taxon>Pseudomonadota</taxon>
        <taxon>Alphaproteobacteria</taxon>
        <taxon>Caulobacterales</taxon>
        <taxon>Caulobacteraceae</taxon>
        <taxon>Phenylobacterium</taxon>
    </lineage>
</organism>
<protein>
    <submittedName>
        <fullName evidence="1">Uncharacterized protein</fullName>
    </submittedName>
</protein>
<dbReference type="AlphaFoldDB" id="A0A328AGJ9"/>
<evidence type="ECO:0000313" key="2">
    <source>
        <dbReference type="Proteomes" id="UP000249725"/>
    </source>
</evidence>
<reference evidence="2" key="1">
    <citation type="submission" date="2018-05" db="EMBL/GenBank/DDBJ databases">
        <authorList>
            <person name="Li X."/>
        </authorList>
    </citation>
    <scope>NUCLEOTIDE SEQUENCE [LARGE SCALE GENOMIC DNA]</scope>
    <source>
        <strain evidence="2">YIM 73061</strain>
    </source>
</reference>
<keyword evidence="2" id="KW-1185">Reference proteome</keyword>
<proteinExistence type="predicted"/>